<keyword evidence="8" id="KW-0066">ATP synthesis</keyword>
<comment type="subcellular location">
    <subcellularLocation>
        <location evidence="1">Membrane</location>
    </subcellularLocation>
</comment>
<dbReference type="Pfam" id="PF00213">
    <property type="entry name" value="OSCP"/>
    <property type="match status" value="1"/>
</dbReference>
<dbReference type="GO" id="GO:0016020">
    <property type="term" value="C:membrane"/>
    <property type="evidence" value="ECO:0007669"/>
    <property type="project" value="UniProtKB-SubCell"/>
</dbReference>
<evidence type="ECO:0000256" key="1">
    <source>
        <dbReference type="ARBA" id="ARBA00004370"/>
    </source>
</evidence>
<dbReference type="NCBIfam" id="TIGR01145">
    <property type="entry name" value="ATP_synt_delta"/>
    <property type="match status" value="1"/>
</dbReference>
<comment type="caution">
    <text evidence="9">The sequence shown here is derived from an EMBL/GenBank/DDBJ whole genome shotgun (WGS) entry which is preliminary data.</text>
</comment>
<evidence type="ECO:0000256" key="3">
    <source>
        <dbReference type="ARBA" id="ARBA00011648"/>
    </source>
</evidence>
<evidence type="ECO:0000256" key="4">
    <source>
        <dbReference type="ARBA" id="ARBA00022448"/>
    </source>
</evidence>
<evidence type="ECO:0000256" key="2">
    <source>
        <dbReference type="ARBA" id="ARBA00007046"/>
    </source>
</evidence>
<dbReference type="AlphaFoldDB" id="A0AAV3RL56"/>
<keyword evidence="10" id="KW-1185">Reference proteome</keyword>
<dbReference type="InterPro" id="IPR000711">
    <property type="entry name" value="ATPase_OSCP/dsu"/>
</dbReference>
<organism evidence="9 10">
    <name type="scientific">Lithospermum erythrorhizon</name>
    <name type="common">Purple gromwell</name>
    <name type="synonym">Lithospermum officinale var. erythrorhizon</name>
    <dbReference type="NCBI Taxonomy" id="34254"/>
    <lineage>
        <taxon>Eukaryota</taxon>
        <taxon>Viridiplantae</taxon>
        <taxon>Streptophyta</taxon>
        <taxon>Embryophyta</taxon>
        <taxon>Tracheophyta</taxon>
        <taxon>Spermatophyta</taxon>
        <taxon>Magnoliopsida</taxon>
        <taxon>eudicotyledons</taxon>
        <taxon>Gunneridae</taxon>
        <taxon>Pentapetalae</taxon>
        <taxon>asterids</taxon>
        <taxon>lamiids</taxon>
        <taxon>Boraginales</taxon>
        <taxon>Boraginaceae</taxon>
        <taxon>Boraginoideae</taxon>
        <taxon>Lithospermeae</taxon>
        <taxon>Lithospermum</taxon>
    </lineage>
</organism>
<evidence type="ECO:0000256" key="8">
    <source>
        <dbReference type="ARBA" id="ARBA00023310"/>
    </source>
</evidence>
<keyword evidence="4" id="KW-0813">Transport</keyword>
<keyword evidence="6" id="KW-0406">Ion transport</keyword>
<dbReference type="InterPro" id="IPR026015">
    <property type="entry name" value="ATP_synth_OSCP/delta_N_sf"/>
</dbReference>
<keyword evidence="5" id="KW-0375">Hydrogen ion transport</keyword>
<sequence length="237" mass="26910">MDTLSSSVSAFPLPSLHATSRDSFSYLKVKPTSNQLSDTCSNPHYYLSTSGKRNSTSILKQPISPLNHRRFSASIDRKQETVFHNKAASGYAAALVDMARCNNNLEPIQKDVRRFSRLLNQKQVRAILVSTDVEEKEKGEILKEVAVKGKFHKHLVVLLKLVIEKNRVAILDEVFQEFQRIYDELTNTQSVLVSSRRKMEREEMFSVAKRVQKLGGTTMVKVRQLVDEKLTLPSFAV</sequence>
<evidence type="ECO:0000256" key="7">
    <source>
        <dbReference type="ARBA" id="ARBA00023136"/>
    </source>
</evidence>
<comment type="similarity">
    <text evidence="2">Belongs to the ATPase delta chain family.</text>
</comment>
<comment type="subunit">
    <text evidence="3">F-type ATPases have 2 components, CF(1) - the catalytic core - and CF(0) - the membrane proton channel. CF(1) has five subunits: alpha(3), beta(3), gamma(1), delta(1), epsilon(1). CF(0) has three main subunits: a, b and c.</text>
</comment>
<reference evidence="9 10" key="1">
    <citation type="submission" date="2024-01" db="EMBL/GenBank/DDBJ databases">
        <title>The complete chloroplast genome sequence of Lithospermum erythrorhizon: insights into the phylogenetic relationship among Boraginaceae species and the maternal lineages of purple gromwells.</title>
        <authorList>
            <person name="Okada T."/>
            <person name="Watanabe K."/>
        </authorList>
    </citation>
    <scope>NUCLEOTIDE SEQUENCE [LARGE SCALE GENOMIC DNA]</scope>
</reference>
<evidence type="ECO:0000256" key="6">
    <source>
        <dbReference type="ARBA" id="ARBA00023065"/>
    </source>
</evidence>
<dbReference type="SUPFAM" id="SSF47928">
    <property type="entry name" value="N-terminal domain of the delta subunit of the F1F0-ATP synthase"/>
    <property type="match status" value="1"/>
</dbReference>
<accession>A0AAV3RL56</accession>
<dbReference type="GO" id="GO:0046933">
    <property type="term" value="F:proton-transporting ATP synthase activity, rotational mechanism"/>
    <property type="evidence" value="ECO:0007669"/>
    <property type="project" value="InterPro"/>
</dbReference>
<dbReference type="Proteomes" id="UP001454036">
    <property type="component" value="Unassembled WGS sequence"/>
</dbReference>
<keyword evidence="7" id="KW-0472">Membrane</keyword>
<dbReference type="PANTHER" id="PTHR11910">
    <property type="entry name" value="ATP SYNTHASE DELTA CHAIN"/>
    <property type="match status" value="1"/>
</dbReference>
<dbReference type="Gene3D" id="1.10.520.20">
    <property type="entry name" value="N-terminal domain of the delta subunit of the F1F0-ATP synthase"/>
    <property type="match status" value="1"/>
</dbReference>
<name>A0AAV3RL56_LITER</name>
<protein>
    <submittedName>
        <fullName evidence="9">Uncharacterized protein</fullName>
    </submittedName>
</protein>
<evidence type="ECO:0000256" key="5">
    <source>
        <dbReference type="ARBA" id="ARBA00022781"/>
    </source>
</evidence>
<dbReference type="EMBL" id="BAABME010010523">
    <property type="protein sequence ID" value="GAA0179523.1"/>
    <property type="molecule type" value="Genomic_DNA"/>
</dbReference>
<gene>
    <name evidence="9" type="ORF">LIER_29986</name>
</gene>
<dbReference type="PRINTS" id="PR00125">
    <property type="entry name" value="ATPASEDELTA"/>
</dbReference>
<proteinExistence type="inferred from homology"/>
<evidence type="ECO:0000313" key="10">
    <source>
        <dbReference type="Proteomes" id="UP001454036"/>
    </source>
</evidence>
<evidence type="ECO:0000313" key="9">
    <source>
        <dbReference type="EMBL" id="GAA0179523.1"/>
    </source>
</evidence>